<gene>
    <name evidence="15 18" type="primary">mutM</name>
    <name evidence="15" type="synonym">fpg</name>
    <name evidence="18" type="ORF">L1I42_00835</name>
</gene>
<dbReference type="InterPro" id="IPR000214">
    <property type="entry name" value="Znf_DNA_glyclase/AP_lyase"/>
</dbReference>
<keyword evidence="11 15" id="KW-0456">Lyase</keyword>
<evidence type="ECO:0000256" key="6">
    <source>
        <dbReference type="ARBA" id="ARBA00022771"/>
    </source>
</evidence>
<keyword evidence="8 15" id="KW-0862">Zinc</keyword>
<evidence type="ECO:0000256" key="7">
    <source>
        <dbReference type="ARBA" id="ARBA00022801"/>
    </source>
</evidence>
<dbReference type="EC" id="3.2.2.23" evidence="15"/>
<evidence type="ECO:0000256" key="10">
    <source>
        <dbReference type="ARBA" id="ARBA00023204"/>
    </source>
</evidence>
<dbReference type="SMART" id="SM00898">
    <property type="entry name" value="Fapy_DNA_glyco"/>
    <property type="match status" value="1"/>
</dbReference>
<keyword evidence="6 15" id="KW-0863">Zinc-finger</keyword>
<dbReference type="Pfam" id="PF01149">
    <property type="entry name" value="Fapy_DNA_glyco"/>
    <property type="match status" value="1"/>
</dbReference>
<keyword evidence="4 15" id="KW-0479">Metal-binding</keyword>
<dbReference type="PROSITE" id="PS51066">
    <property type="entry name" value="ZF_FPG_2"/>
    <property type="match status" value="1"/>
</dbReference>
<comment type="catalytic activity">
    <reaction evidence="14 15">
        <text>2'-deoxyribonucleotide-(2'-deoxyribose 5'-phosphate)-2'-deoxyribonucleotide-DNA = a 3'-end 2'-deoxyribonucleotide-(2,3-dehydro-2,3-deoxyribose 5'-phosphate)-DNA + a 5'-end 5'-phospho-2'-deoxyribonucleoside-DNA + H(+)</text>
        <dbReference type="Rhea" id="RHEA:66592"/>
        <dbReference type="Rhea" id="RHEA-COMP:13180"/>
        <dbReference type="Rhea" id="RHEA-COMP:16897"/>
        <dbReference type="Rhea" id="RHEA-COMP:17067"/>
        <dbReference type="ChEBI" id="CHEBI:15378"/>
        <dbReference type="ChEBI" id="CHEBI:136412"/>
        <dbReference type="ChEBI" id="CHEBI:157695"/>
        <dbReference type="ChEBI" id="CHEBI:167181"/>
        <dbReference type="EC" id="4.2.99.18"/>
    </reaction>
</comment>
<dbReference type="Pfam" id="PF06827">
    <property type="entry name" value="zf-FPG_IleRS"/>
    <property type="match status" value="1"/>
</dbReference>
<sequence>MPELPEVETVRRGLDPFLTGATINEVKLNRPNLRFPFPINMAKRLEGQTIQHVGRRAKYLVVELSSREKLLAHLGMSGSFKVGQYVPDADARVHKQKLSPKHDHVAMRLTHPTKGEVELIYNDPRRFGYMDLIAEDGPNKHLDHLGPEPLSNQFSADHLATRFTGKKSPVKTGLLDQRIVAGLGNIYVCEALFEMCIDPFKPMADLAKAHQKDPVLLDGLTQAIKRTLMIAIEAGGSTLKDFKNAQGDLGYFQHQFRVYGREGEICVHDGCGTRIERRVLSGRSTFMCPTCQS</sequence>
<feature type="active site" description="Schiff-base intermediate with DNA" evidence="15">
    <location>
        <position position="2"/>
    </location>
</feature>
<dbReference type="InterPro" id="IPR015886">
    <property type="entry name" value="H2TH_FPG"/>
</dbReference>
<evidence type="ECO:0000259" key="17">
    <source>
        <dbReference type="PROSITE" id="PS51068"/>
    </source>
</evidence>
<dbReference type="Pfam" id="PF06831">
    <property type="entry name" value="H2TH"/>
    <property type="match status" value="1"/>
</dbReference>
<evidence type="ECO:0000313" key="19">
    <source>
        <dbReference type="Proteomes" id="UP001201217"/>
    </source>
</evidence>
<evidence type="ECO:0000256" key="11">
    <source>
        <dbReference type="ARBA" id="ARBA00023239"/>
    </source>
</evidence>
<dbReference type="EMBL" id="JAKGTI010000001">
    <property type="protein sequence ID" value="MCF4097029.1"/>
    <property type="molecule type" value="Genomic_DNA"/>
</dbReference>
<evidence type="ECO:0000256" key="14">
    <source>
        <dbReference type="ARBA" id="ARBA00044632"/>
    </source>
</evidence>
<proteinExistence type="inferred from homology"/>
<dbReference type="GO" id="GO:0008534">
    <property type="term" value="F:oxidized purine nucleobase lesion DNA N-glycosylase activity"/>
    <property type="evidence" value="ECO:0007669"/>
    <property type="project" value="UniProtKB-EC"/>
</dbReference>
<keyword evidence="13 15" id="KW-0326">Glycosidase</keyword>
<dbReference type="PROSITE" id="PS51068">
    <property type="entry name" value="FPG_CAT"/>
    <property type="match status" value="1"/>
</dbReference>
<feature type="domain" description="Formamidopyrimidine-DNA glycosylase catalytic" evidence="17">
    <location>
        <begin position="2"/>
        <end position="128"/>
    </location>
</feature>
<dbReference type="SUPFAM" id="SSF81624">
    <property type="entry name" value="N-terminal domain of MutM-like DNA repair proteins"/>
    <property type="match status" value="1"/>
</dbReference>
<evidence type="ECO:0000256" key="5">
    <source>
        <dbReference type="ARBA" id="ARBA00022763"/>
    </source>
</evidence>
<dbReference type="InterPro" id="IPR010663">
    <property type="entry name" value="Znf_FPG/IleRS"/>
</dbReference>
<evidence type="ECO:0000256" key="3">
    <source>
        <dbReference type="ARBA" id="ARBA00011245"/>
    </source>
</evidence>
<comment type="similarity">
    <text evidence="2 15">Belongs to the FPG family.</text>
</comment>
<feature type="domain" description="FPG-type" evidence="16">
    <location>
        <begin position="257"/>
        <end position="293"/>
    </location>
</feature>
<dbReference type="NCBIfam" id="NF002211">
    <property type="entry name" value="PRK01103.1"/>
    <property type="match status" value="1"/>
</dbReference>
<comment type="caution">
    <text evidence="18">The sequence shown here is derived from an EMBL/GenBank/DDBJ whole genome shotgun (WGS) entry which is preliminary data.</text>
</comment>
<feature type="binding site" evidence="15">
    <location>
        <position position="166"/>
    </location>
    <ligand>
        <name>DNA</name>
        <dbReference type="ChEBI" id="CHEBI:16991"/>
    </ligand>
</feature>
<dbReference type="InterPro" id="IPR035937">
    <property type="entry name" value="FPG_N"/>
</dbReference>
<evidence type="ECO:0000256" key="2">
    <source>
        <dbReference type="ARBA" id="ARBA00009409"/>
    </source>
</evidence>
<dbReference type="PANTHER" id="PTHR22993:SF9">
    <property type="entry name" value="FORMAMIDOPYRIMIDINE-DNA GLYCOSYLASE"/>
    <property type="match status" value="1"/>
</dbReference>
<evidence type="ECO:0000256" key="1">
    <source>
        <dbReference type="ARBA" id="ARBA00001668"/>
    </source>
</evidence>
<comment type="subunit">
    <text evidence="3 15">Monomer.</text>
</comment>
<dbReference type="NCBIfam" id="TIGR00577">
    <property type="entry name" value="fpg"/>
    <property type="match status" value="1"/>
</dbReference>
<accession>A0ABS9E450</accession>
<dbReference type="Gene3D" id="1.10.8.50">
    <property type="match status" value="1"/>
</dbReference>
<evidence type="ECO:0000256" key="8">
    <source>
        <dbReference type="ARBA" id="ARBA00022833"/>
    </source>
</evidence>
<dbReference type="Proteomes" id="UP001201217">
    <property type="component" value="Unassembled WGS sequence"/>
</dbReference>
<feature type="active site" description="Proton donor" evidence="15">
    <location>
        <position position="3"/>
    </location>
</feature>
<dbReference type="HAMAP" id="MF_00103">
    <property type="entry name" value="Fapy_DNA_glycosyl"/>
    <property type="match status" value="1"/>
</dbReference>
<protein>
    <recommendedName>
        <fullName evidence="15">Formamidopyrimidine-DNA glycosylase</fullName>
        <shortName evidence="15">Fapy-DNA glycosylase</shortName>
        <ecNumber evidence="15">3.2.2.23</ecNumber>
    </recommendedName>
    <alternativeName>
        <fullName evidence="15">DNA-(apurinic or apyrimidinic site) lyase MutM</fullName>
        <shortName evidence="15">AP lyase MutM</shortName>
        <ecNumber evidence="15">4.2.99.18</ecNumber>
    </alternativeName>
</protein>
<keyword evidence="9 15" id="KW-0238">DNA-binding</keyword>
<feature type="binding site" evidence="15">
    <location>
        <position position="125"/>
    </location>
    <ligand>
        <name>DNA</name>
        <dbReference type="ChEBI" id="CHEBI:16991"/>
    </ligand>
</feature>
<dbReference type="InterPro" id="IPR010979">
    <property type="entry name" value="Ribosomal_uS13-like_H2TH"/>
</dbReference>
<organism evidence="18 19">
    <name type="scientific">Maritalea mediterranea</name>
    <dbReference type="NCBI Taxonomy" id="2909667"/>
    <lineage>
        <taxon>Bacteria</taxon>
        <taxon>Pseudomonadati</taxon>
        <taxon>Pseudomonadota</taxon>
        <taxon>Alphaproteobacteria</taxon>
        <taxon>Hyphomicrobiales</taxon>
        <taxon>Devosiaceae</taxon>
        <taxon>Maritalea</taxon>
    </lineage>
</organism>
<dbReference type="RefSeq" id="WP_236112555.1">
    <property type="nucleotide sequence ID" value="NZ_JAKGTI010000001.1"/>
</dbReference>
<dbReference type="GO" id="GO:0140078">
    <property type="term" value="F:class I DNA-(apurinic or apyrimidinic site) endonuclease activity"/>
    <property type="evidence" value="ECO:0007669"/>
    <property type="project" value="UniProtKB-EC"/>
</dbReference>
<dbReference type="Gene3D" id="3.20.190.10">
    <property type="entry name" value="MutM-like, N-terminal"/>
    <property type="match status" value="1"/>
</dbReference>
<comment type="catalytic activity">
    <reaction evidence="1 15">
        <text>Hydrolysis of DNA containing ring-opened 7-methylguanine residues, releasing 2,6-diamino-4-hydroxy-5-(N-methyl)formamidopyrimidine.</text>
        <dbReference type="EC" id="3.2.2.23"/>
    </reaction>
</comment>
<feature type="binding site" evidence="15">
    <location>
        <position position="102"/>
    </location>
    <ligand>
        <name>DNA</name>
        <dbReference type="ChEBI" id="CHEBI:16991"/>
    </ligand>
</feature>
<evidence type="ECO:0000259" key="16">
    <source>
        <dbReference type="PROSITE" id="PS51066"/>
    </source>
</evidence>
<dbReference type="PANTHER" id="PTHR22993">
    <property type="entry name" value="FORMAMIDOPYRIMIDINE-DNA GLYCOSYLASE"/>
    <property type="match status" value="1"/>
</dbReference>
<name>A0ABS9E450_9HYPH</name>
<dbReference type="InterPro" id="IPR020629">
    <property type="entry name" value="FPG_Glyclase"/>
</dbReference>
<keyword evidence="19" id="KW-1185">Reference proteome</keyword>
<dbReference type="SUPFAM" id="SSF57716">
    <property type="entry name" value="Glucocorticoid receptor-like (DNA-binding domain)"/>
    <property type="match status" value="1"/>
</dbReference>
<evidence type="ECO:0000256" key="15">
    <source>
        <dbReference type="HAMAP-Rule" id="MF_00103"/>
    </source>
</evidence>
<evidence type="ECO:0000256" key="9">
    <source>
        <dbReference type="ARBA" id="ARBA00023125"/>
    </source>
</evidence>
<keyword evidence="12 15" id="KW-0511">Multifunctional enzyme</keyword>
<dbReference type="SUPFAM" id="SSF46946">
    <property type="entry name" value="S13-like H2TH domain"/>
    <property type="match status" value="1"/>
</dbReference>
<dbReference type="CDD" id="cd08966">
    <property type="entry name" value="EcFpg-like_N"/>
    <property type="match status" value="1"/>
</dbReference>
<dbReference type="InterPro" id="IPR012319">
    <property type="entry name" value="FPG_cat"/>
</dbReference>
<evidence type="ECO:0000313" key="18">
    <source>
        <dbReference type="EMBL" id="MCF4097029.1"/>
    </source>
</evidence>
<dbReference type="SMART" id="SM01232">
    <property type="entry name" value="H2TH"/>
    <property type="match status" value="1"/>
</dbReference>
<feature type="active site" description="Proton donor; for beta-elimination activity" evidence="15">
    <location>
        <position position="58"/>
    </location>
</feature>
<keyword evidence="5 15" id="KW-0227">DNA damage</keyword>
<feature type="active site" description="Proton donor; for delta-elimination activity" evidence="15">
    <location>
        <position position="283"/>
    </location>
</feature>
<dbReference type="EC" id="4.2.99.18" evidence="15"/>
<reference evidence="18 19" key="1">
    <citation type="submission" date="2022-01" db="EMBL/GenBank/DDBJ databases">
        <title>Maritalea mediterranea sp. nov., isolated from marine plastic residues from the Malva-rosa beach (Valencia, Spain).</title>
        <authorList>
            <person name="Vidal-Verdu A."/>
            <person name="Molina-Menor E."/>
            <person name="Pascual J."/>
            <person name="Pereto J."/>
            <person name="Porcar M."/>
        </authorList>
    </citation>
    <scope>NUCLEOTIDE SEQUENCE [LARGE SCALE GENOMIC DNA]</scope>
    <source>
        <strain evidence="18 19">P4.10X</strain>
    </source>
</reference>
<evidence type="ECO:0000256" key="13">
    <source>
        <dbReference type="ARBA" id="ARBA00023295"/>
    </source>
</evidence>
<evidence type="ECO:0000256" key="4">
    <source>
        <dbReference type="ARBA" id="ARBA00022723"/>
    </source>
</evidence>
<comment type="cofactor">
    <cofactor evidence="15">
        <name>Zn(2+)</name>
        <dbReference type="ChEBI" id="CHEBI:29105"/>
    </cofactor>
    <text evidence="15">Binds 1 zinc ion per subunit.</text>
</comment>
<keyword evidence="10 15" id="KW-0234">DNA repair</keyword>
<keyword evidence="7 15" id="KW-0378">Hydrolase</keyword>
<evidence type="ECO:0000256" key="12">
    <source>
        <dbReference type="ARBA" id="ARBA00023268"/>
    </source>
</evidence>
<comment type="function">
    <text evidence="15">Involved in base excision repair of DNA damaged by oxidation or by mutagenic agents. Acts as DNA glycosylase that recognizes and removes damaged bases. Has a preference for oxidized purines, such as 7,8-dihydro-8-oxoguanine (8-oxoG). Has AP (apurinic/apyrimidinic) lyase activity and introduces nicks in the DNA strand. Cleaves the DNA backbone by beta-delta elimination to generate a single-strand break at the site of the removed base with both 3'- and 5'-phosphates.</text>
</comment>